<dbReference type="GeneID" id="25260138"/>
<evidence type="ECO:0000259" key="1">
    <source>
        <dbReference type="Pfam" id="PF06957"/>
    </source>
</evidence>
<gene>
    <name evidence="2" type="ORF">DI09_49p50</name>
</gene>
<dbReference type="GO" id="GO:0006886">
    <property type="term" value="P:intracellular protein transport"/>
    <property type="evidence" value="ECO:0007669"/>
    <property type="project" value="InterPro"/>
</dbReference>
<dbReference type="Proteomes" id="UP000029725">
    <property type="component" value="Unassembled WGS sequence"/>
</dbReference>
<feature type="domain" description="Coatomer alpha subunit C-terminal" evidence="1">
    <location>
        <begin position="26"/>
        <end position="249"/>
    </location>
</feature>
<dbReference type="GO" id="GO:0016192">
    <property type="term" value="P:vesicle-mediated transport"/>
    <property type="evidence" value="ECO:0007669"/>
    <property type="project" value="InterPro"/>
</dbReference>
<dbReference type="Pfam" id="PF06957">
    <property type="entry name" value="COPI_C"/>
    <property type="match status" value="1"/>
</dbReference>
<dbReference type="OrthoDB" id="10261470at2759"/>
<dbReference type="GO" id="GO:0030126">
    <property type="term" value="C:COPI vesicle coat"/>
    <property type="evidence" value="ECO:0007669"/>
    <property type="project" value="InterPro"/>
</dbReference>
<dbReference type="AlphaFoldDB" id="A0A098VPT8"/>
<comment type="caution">
    <text evidence="2">The sequence shown here is derived from an EMBL/GenBank/DDBJ whole genome shotgun (WGS) entry which is preliminary data.</text>
</comment>
<dbReference type="HOGENOM" id="CLU_1111628_0_0_1"/>
<reference evidence="2 3" key="1">
    <citation type="submission" date="2014-04" db="EMBL/GenBank/DDBJ databases">
        <title>A new species of microsporidia sheds light on the evolution of extreme parasitism.</title>
        <authorList>
            <person name="Haag K.L."/>
            <person name="James T.Y."/>
            <person name="Larsson R."/>
            <person name="Schaer T.M."/>
            <person name="Refardt D."/>
            <person name="Pombert J.-F."/>
            <person name="Ebert D."/>
        </authorList>
    </citation>
    <scope>NUCLEOTIDE SEQUENCE [LARGE SCALE GENOMIC DNA]</scope>
    <source>
        <strain evidence="2 3">UGP3</strain>
        <tissue evidence="2">Spores</tissue>
    </source>
</reference>
<name>A0A098VPT8_9MICR</name>
<accession>A0A098VPT8</accession>
<evidence type="ECO:0000313" key="3">
    <source>
        <dbReference type="Proteomes" id="UP000029725"/>
    </source>
</evidence>
<protein>
    <submittedName>
        <fullName evidence="2">Putative subunit alpha of coatomer complex</fullName>
    </submittedName>
</protein>
<keyword evidence="3" id="KW-1185">Reference proteome</keyword>
<dbReference type="InterPro" id="IPR010714">
    <property type="entry name" value="Coatomer_asu_C"/>
</dbReference>
<dbReference type="VEuPathDB" id="MicrosporidiaDB:DI09_49p50"/>
<dbReference type="RefSeq" id="XP_013237423.1">
    <property type="nucleotide sequence ID" value="XM_013381969.1"/>
</dbReference>
<evidence type="ECO:0000313" key="2">
    <source>
        <dbReference type="EMBL" id="KGG50975.1"/>
    </source>
</evidence>
<dbReference type="EMBL" id="JMKJ01000443">
    <property type="protein sequence ID" value="KGG50975.1"/>
    <property type="molecule type" value="Genomic_DNA"/>
</dbReference>
<dbReference type="GO" id="GO:0005198">
    <property type="term" value="F:structural molecule activity"/>
    <property type="evidence" value="ECO:0007669"/>
    <property type="project" value="InterPro"/>
</dbReference>
<proteinExistence type="predicted"/>
<sequence length="250" mass="27303">MDDFLSLSVVTPPCRFAELLYDRGLSLTTSGKFVEALGVFSDALQYCCLFIGSAPNDDEALKNKCREYILGLSIELARRSLSSSEAGPSSDTVGKCIGLSFLFTQCGLEAIHLLLTLRSALSLAIKSGNYRMGALFARKLVHENQHAPSNIQLAQNVISQIQKSLVVCEEHVKKSETSGNPADCNPPIPSSNYMVSGATLKYICARTYEAVWSNSVHEDPLVCPFCAAKYHRNLSAPFVCDICHLCKITK</sequence>
<organism evidence="2 3">
    <name type="scientific">Mitosporidium daphniae</name>
    <dbReference type="NCBI Taxonomy" id="1485682"/>
    <lineage>
        <taxon>Eukaryota</taxon>
        <taxon>Fungi</taxon>
        <taxon>Fungi incertae sedis</taxon>
        <taxon>Microsporidia</taxon>
        <taxon>Mitosporidium</taxon>
    </lineage>
</organism>